<dbReference type="InterPro" id="IPR056884">
    <property type="entry name" value="NPHP3-like_N"/>
</dbReference>
<keyword evidence="1" id="KW-0677">Repeat</keyword>
<evidence type="ECO:0000313" key="5">
    <source>
        <dbReference type="Proteomes" id="UP001302321"/>
    </source>
</evidence>
<evidence type="ECO:0000313" key="4">
    <source>
        <dbReference type="EMBL" id="KAK4175999.1"/>
    </source>
</evidence>
<dbReference type="PANTHER" id="PTHR10039:SF9">
    <property type="entry name" value="NACHT DOMAIN PROTEIN (AFU_ORTHOLOGUE AFUA_2G01760)"/>
    <property type="match status" value="1"/>
</dbReference>
<comment type="caution">
    <text evidence="4">The sequence shown here is derived from an EMBL/GenBank/DDBJ whole genome shotgun (WGS) entry which is preliminary data.</text>
</comment>
<name>A0AAN6W5W6_9PEZI</name>
<reference evidence="4" key="2">
    <citation type="submission" date="2023-05" db="EMBL/GenBank/DDBJ databases">
        <authorList>
            <consortium name="Lawrence Berkeley National Laboratory"/>
            <person name="Steindorff A."/>
            <person name="Hensen N."/>
            <person name="Bonometti L."/>
            <person name="Westerberg I."/>
            <person name="Brannstrom I.O."/>
            <person name="Guillou S."/>
            <person name="Cros-Aarteil S."/>
            <person name="Calhoun S."/>
            <person name="Haridas S."/>
            <person name="Kuo A."/>
            <person name="Mondo S."/>
            <person name="Pangilinan J."/>
            <person name="Riley R."/>
            <person name="Labutti K."/>
            <person name="Andreopoulos B."/>
            <person name="Lipzen A."/>
            <person name="Chen C."/>
            <person name="Yanf M."/>
            <person name="Daum C."/>
            <person name="Ng V."/>
            <person name="Clum A."/>
            <person name="Ohm R."/>
            <person name="Martin F."/>
            <person name="Silar P."/>
            <person name="Natvig D."/>
            <person name="Lalanne C."/>
            <person name="Gautier V."/>
            <person name="Ament-Velasquez S.L."/>
            <person name="Kruys A."/>
            <person name="Hutchinson M.I."/>
            <person name="Powell A.J."/>
            <person name="Barry K."/>
            <person name="Miller A.N."/>
            <person name="Grigoriev I.V."/>
            <person name="Debuchy R."/>
            <person name="Gladieux P."/>
            <person name="Thoren M.H."/>
            <person name="Johannesson H."/>
        </authorList>
    </citation>
    <scope>NUCLEOTIDE SEQUENCE</scope>
    <source>
        <strain evidence="4">CBS 892.96</strain>
    </source>
</reference>
<dbReference type="Pfam" id="PF24883">
    <property type="entry name" value="NPHP3_N"/>
    <property type="match status" value="1"/>
</dbReference>
<sequence length="2206" mass="251142">MLGLRKTFAGKRLRKRSSASSFVSDTIDEEPGDTSTRSAMDTIRAGLQESVSGLTVKSKPLEAPMTVRVTPIPDGEHSDSERTASIADETFSATSTVAQSQPSTVTVQLARVLETSKEIRSHIYKFGDYTETYFKHVDLESYLEYISDERLIHMPRRGSDWDRVLRSAQFFGLQLWSLGSDVGDFCVGAQQASITALGSTQILLEIGPQQAQALLPTFQALYELALLISNVSQIHEIFYASREVKESVAHLYCDLVDLVGRISILYREKISSLGQDTKKSVIINFETAFGKQMAGIWKRRDSIVAKMWALKLGSGTHSLGVGAVRRRLQNDRSAKGAFYDQVSENVKRAEDTCEWARTPLVNFLRGKEKALTITGEAGSGKTVLAGWMKERLQRPLDHTQYTTLTYSFSYDYPARCTVLAFLKSILFQLLEKNVGNVGLHERLASAFESYDQHHSTSKLEASLWAALESGLRSLDDRRTNVAIIVDGFQDVTGGISPLEFHGKLRNCIAKYRNVRIITLSRAISHLSEGCAHFTITSQHLHGDITKYLGQSLSKFPGFSQLSPEAQEKTIHDLTHKAKASFLWAYIAVRLLAKDAPAQSPDAFVKAAQGINGPLDGLVKKLVSKISLKHEATQTLLSFILAADRPLGVNELGELLRIDTKTRQFGSAIDVVTRIKSTCGDVVVIQNGSVHFKSKSIRSYMQTLLDGKVLPYVRDAHRNLTAALLLYSKLSLTDGSEPRLEGLDDGFVDGYWDSHSLLYYAVRHWQAHFRASSFYAADGKMVLGKDFVEYFPTSCHFSLLERSAYLYGEPVSAHVKHHEFSLQVQEACFGERHVSVLQTLIILGNIHVETSDALAGAKFFYRAASLGKAILSTSSSVVVTCTHYFLKYTETITITERTEIVTWREEMIILMIQICKGKHGAASDVVIRWLEVLAKLYIQIKDTTRTTVIQREIWEIYIIRFGKDSSKVKELAEYIGGLDIEFKGQVEEKEIEQYVGWFFETAEGFEVDDHRCISILLQLAIFYESQQQWFWAEKTYVTLWRRITELCRIHTTIELHISKLEIAIKYVKFLQRIGRCDEASNILICLWVEYEHHKFEELTIIVLLKEIGVLFRAFGLLRIAISVFGKVWGWFKGKGKCGHKDAHETTILIAEVVEEIIETTIDIKTTTTTTTEVTETIIREVFVTHYERCKKGNVDEAFFKSCLALINLYIKIGQWSKAEVIITQSLEITWKAILTATATIKLPEHFVSECILVARRLAVCYHRQYLFEKAEAVYLRIFRACLITLHIEDVRIEESLKVLICFYEEHHRHDKVIELYIEILAKYRKHLDHTHRLTISIMYALAAHYMLLGRKEGYDIYIEIVAILNKGRKHCHHDAIKAAVILVRFYKERQRWVELQQICCVLWETIVHGHREIRFEEETIILVYETYMHALEFHAKVEWSILYEISVKFREVVTVCYGADAYIIITAMIALAEICGRHERHHHEAVTIYEEVITRIKTTKTTIKTVTETTITTVKKRLSKVYVTIITSGGATTTTTLDRAIELCYEAYLHLKLTLGCWHQETLLKLKDVIILYLKLGGEKSHVRIVELLQIAFIEIISEKGCKSIDLYYAAVTLSSIFATAKILQHGFKLVRQLRHLVIFGGYEFEGSVEMVVQFNKTIGKTALVFLLAFQQSLTDNNALTFSELMAMALLEITLYEAYKRETESKTSRTTFVLEYGAKLRAFWIEQKQEHMCTVLDQRLFHVFKTKFGGFITTHDDYTRIFYLALLAHLEQDLRKIDFVAIACQAGNDKAASLLKAGEWKKALEVVRCTFYFAHKQGYYSGLSRVHYAYKLAEYMAGIDVPRPSDAKLWEEYLGLSREITREAFAILKNQKIELTRLKFEDLSGIVRLLGSQQNFVELETFLLNFWKSREVQKNWDAGRVLSVGRMLIHAHVAAKHIPAAIDLCETMCYNLRRSRGVLDPVTVEMQRMLAELYTANQRVDRCMTIHEQILRGIEAALRDYDDDENEPRGRGPTKYYSQPEATCGQPYLEGKKSQQAQPGGATCGQPYLEKKQQQPQLCGQTSLQPETLAKTASWQLELLKRAYFRQGGFVKEGHEREFAALYELLQQRLNKASAGVGGDIKKDICVLRAPAPETWAKSAAGSKDKPDDMIGMYVGPREKDWRLDGENAFFGFFGDGKQGDDVVEVRRKRWSGVDHVNVARRSWWLF</sequence>
<dbReference type="Gene3D" id="1.25.40.10">
    <property type="entry name" value="Tetratricopeptide repeat domain"/>
    <property type="match status" value="1"/>
</dbReference>
<keyword evidence="5" id="KW-1185">Reference proteome</keyword>
<dbReference type="InterPro" id="IPR011990">
    <property type="entry name" value="TPR-like_helical_dom_sf"/>
</dbReference>
<proteinExistence type="predicted"/>
<dbReference type="InterPro" id="IPR027417">
    <property type="entry name" value="P-loop_NTPase"/>
</dbReference>
<organism evidence="4 5">
    <name type="scientific">Triangularia setosa</name>
    <dbReference type="NCBI Taxonomy" id="2587417"/>
    <lineage>
        <taxon>Eukaryota</taxon>
        <taxon>Fungi</taxon>
        <taxon>Dikarya</taxon>
        <taxon>Ascomycota</taxon>
        <taxon>Pezizomycotina</taxon>
        <taxon>Sordariomycetes</taxon>
        <taxon>Sordariomycetidae</taxon>
        <taxon>Sordariales</taxon>
        <taxon>Podosporaceae</taxon>
        <taxon>Triangularia</taxon>
    </lineage>
</organism>
<evidence type="ECO:0000256" key="2">
    <source>
        <dbReference type="SAM" id="MobiDB-lite"/>
    </source>
</evidence>
<evidence type="ECO:0000259" key="3">
    <source>
        <dbReference type="Pfam" id="PF24883"/>
    </source>
</evidence>
<dbReference type="PANTHER" id="PTHR10039">
    <property type="entry name" value="AMELOGENIN"/>
    <property type="match status" value="1"/>
</dbReference>
<dbReference type="EMBL" id="MU866212">
    <property type="protein sequence ID" value="KAK4175999.1"/>
    <property type="molecule type" value="Genomic_DNA"/>
</dbReference>
<dbReference type="Proteomes" id="UP001302321">
    <property type="component" value="Unassembled WGS sequence"/>
</dbReference>
<feature type="region of interest" description="Disordered" evidence="2">
    <location>
        <begin position="2000"/>
        <end position="2020"/>
    </location>
</feature>
<gene>
    <name evidence="4" type="ORF">QBC36DRAFT_353351</name>
</gene>
<accession>A0AAN6W5W6</accession>
<feature type="domain" description="Nephrocystin 3-like N-terminal" evidence="3">
    <location>
        <begin position="352"/>
        <end position="521"/>
    </location>
</feature>
<reference evidence="4" key="1">
    <citation type="journal article" date="2023" name="Mol. Phylogenet. Evol.">
        <title>Genome-scale phylogeny and comparative genomics of the fungal order Sordariales.</title>
        <authorList>
            <person name="Hensen N."/>
            <person name="Bonometti L."/>
            <person name="Westerberg I."/>
            <person name="Brannstrom I.O."/>
            <person name="Guillou S."/>
            <person name="Cros-Aarteil S."/>
            <person name="Calhoun S."/>
            <person name="Haridas S."/>
            <person name="Kuo A."/>
            <person name="Mondo S."/>
            <person name="Pangilinan J."/>
            <person name="Riley R."/>
            <person name="LaButti K."/>
            <person name="Andreopoulos B."/>
            <person name="Lipzen A."/>
            <person name="Chen C."/>
            <person name="Yan M."/>
            <person name="Daum C."/>
            <person name="Ng V."/>
            <person name="Clum A."/>
            <person name="Steindorff A."/>
            <person name="Ohm R.A."/>
            <person name="Martin F."/>
            <person name="Silar P."/>
            <person name="Natvig D.O."/>
            <person name="Lalanne C."/>
            <person name="Gautier V."/>
            <person name="Ament-Velasquez S.L."/>
            <person name="Kruys A."/>
            <person name="Hutchinson M.I."/>
            <person name="Powell A.J."/>
            <person name="Barry K."/>
            <person name="Miller A.N."/>
            <person name="Grigoriev I.V."/>
            <person name="Debuchy R."/>
            <person name="Gladieux P."/>
            <person name="Hiltunen Thoren M."/>
            <person name="Johannesson H."/>
        </authorList>
    </citation>
    <scope>NUCLEOTIDE SEQUENCE</scope>
    <source>
        <strain evidence="4">CBS 892.96</strain>
    </source>
</reference>
<protein>
    <recommendedName>
        <fullName evidence="3">Nephrocystin 3-like N-terminal domain-containing protein</fullName>
    </recommendedName>
</protein>
<evidence type="ECO:0000256" key="1">
    <source>
        <dbReference type="ARBA" id="ARBA00022737"/>
    </source>
</evidence>
<dbReference type="Gene3D" id="3.40.50.300">
    <property type="entry name" value="P-loop containing nucleotide triphosphate hydrolases"/>
    <property type="match status" value="1"/>
</dbReference>